<keyword evidence="1 4" id="KW-0489">Methyltransferase</keyword>
<evidence type="ECO:0000259" key="3">
    <source>
        <dbReference type="Pfam" id="PF13649"/>
    </source>
</evidence>
<dbReference type="PANTHER" id="PTHR43861:SF1">
    <property type="entry name" value="TRANS-ACONITATE 2-METHYLTRANSFERASE"/>
    <property type="match status" value="1"/>
</dbReference>
<feature type="domain" description="Methyltransferase" evidence="3">
    <location>
        <begin position="77"/>
        <end position="166"/>
    </location>
</feature>
<evidence type="ECO:0000256" key="1">
    <source>
        <dbReference type="ARBA" id="ARBA00022603"/>
    </source>
</evidence>
<evidence type="ECO:0000313" key="5">
    <source>
        <dbReference type="Proteomes" id="UP000325645"/>
    </source>
</evidence>
<dbReference type="Proteomes" id="UP000325645">
    <property type="component" value="Unassembled WGS sequence"/>
</dbReference>
<proteinExistence type="predicted"/>
<dbReference type="Pfam" id="PF13649">
    <property type="entry name" value="Methyltransf_25"/>
    <property type="match status" value="1"/>
</dbReference>
<dbReference type="CDD" id="cd02440">
    <property type="entry name" value="AdoMet_MTases"/>
    <property type="match status" value="1"/>
</dbReference>
<dbReference type="GO" id="GO:0032259">
    <property type="term" value="P:methylation"/>
    <property type="evidence" value="ECO:0007669"/>
    <property type="project" value="UniProtKB-KW"/>
</dbReference>
<evidence type="ECO:0000313" key="4">
    <source>
        <dbReference type="EMBL" id="VVQ32206.1"/>
    </source>
</evidence>
<reference evidence="4 5" key="1">
    <citation type="submission" date="2019-09" db="EMBL/GenBank/DDBJ databases">
        <authorList>
            <person name="Chandra G."/>
            <person name="Truman W A."/>
        </authorList>
    </citation>
    <scope>NUCLEOTIDE SEQUENCE [LARGE SCALE GENOMIC DNA]</scope>
    <source>
        <strain evidence="4">PS943</strain>
    </source>
</reference>
<dbReference type="InterPro" id="IPR041698">
    <property type="entry name" value="Methyltransf_25"/>
</dbReference>
<dbReference type="EMBL" id="CABVJH010000004">
    <property type="protein sequence ID" value="VVQ32206.1"/>
    <property type="molecule type" value="Genomic_DNA"/>
</dbReference>
<dbReference type="SUPFAM" id="SSF53335">
    <property type="entry name" value="S-adenosyl-L-methionine-dependent methyltransferases"/>
    <property type="match status" value="1"/>
</dbReference>
<dbReference type="PANTHER" id="PTHR43861">
    <property type="entry name" value="TRANS-ACONITATE 2-METHYLTRANSFERASE-RELATED"/>
    <property type="match status" value="1"/>
</dbReference>
<name>A0A5E7WBA4_PSEFL</name>
<sequence length="232" mass="26004">MAAQQPSASWRIFGKSQLPAQPTMKQTPTDLEQITSTTLGHYNSVAESFREGTRDHDVSQNIDALLRHIQGEAPFAILDFGCGPGRDLQTFTRMGHAAVGLDGSEKFAQMAREDSGCEVWQQDFLKLDLPAERFDGIFANAVLFHIPRQELPRVLKELRGALKPGGVLFSSNPRGENQEGWNGPRYGAYHDLETWQQLLTAAGFVELEHYHRPAGLPREQQPWLASVWRKPV</sequence>
<dbReference type="InterPro" id="IPR029063">
    <property type="entry name" value="SAM-dependent_MTases_sf"/>
</dbReference>
<dbReference type="AlphaFoldDB" id="A0A5E7WBA4"/>
<evidence type="ECO:0000256" key="2">
    <source>
        <dbReference type="ARBA" id="ARBA00022679"/>
    </source>
</evidence>
<gene>
    <name evidence="4" type="primary">tam_5</name>
    <name evidence="4" type="ORF">PS943_02779</name>
</gene>
<keyword evidence="2 4" id="KW-0808">Transferase</keyword>
<organism evidence="4 5">
    <name type="scientific">Pseudomonas fluorescens</name>
    <dbReference type="NCBI Taxonomy" id="294"/>
    <lineage>
        <taxon>Bacteria</taxon>
        <taxon>Pseudomonadati</taxon>
        <taxon>Pseudomonadota</taxon>
        <taxon>Gammaproteobacteria</taxon>
        <taxon>Pseudomonadales</taxon>
        <taxon>Pseudomonadaceae</taxon>
        <taxon>Pseudomonas</taxon>
    </lineage>
</organism>
<dbReference type="EC" id="2.1.1.144" evidence="4"/>
<dbReference type="Gene3D" id="3.40.50.150">
    <property type="entry name" value="Vaccinia Virus protein VP39"/>
    <property type="match status" value="1"/>
</dbReference>
<dbReference type="GO" id="GO:0030798">
    <property type="term" value="F:trans-aconitate 2-methyltransferase activity"/>
    <property type="evidence" value="ECO:0007669"/>
    <property type="project" value="UniProtKB-EC"/>
</dbReference>
<accession>A0A5E7WBA4</accession>
<protein>
    <submittedName>
        <fullName evidence="4">Trans-aconitate 2-methyltransferase</fullName>
        <ecNumber evidence="4">2.1.1.144</ecNumber>
    </submittedName>
</protein>